<keyword evidence="2 5" id="KW-0540">Nuclease</keyword>
<evidence type="ECO:0000256" key="5">
    <source>
        <dbReference type="RuleBase" id="RU000651"/>
    </source>
</evidence>
<keyword evidence="8" id="KW-1185">Reference proteome</keyword>
<keyword evidence="5" id="KW-0732">Signal</keyword>
<evidence type="ECO:0000256" key="4">
    <source>
        <dbReference type="ARBA" id="ARBA00022801"/>
    </source>
</evidence>
<name>A0ABN9F8A8_9NEOB</name>
<gene>
    <name evidence="7" type="ORF">SPARVUS_LOCUS11508648</name>
</gene>
<evidence type="ECO:0000256" key="3">
    <source>
        <dbReference type="ARBA" id="ARBA00022759"/>
    </source>
</evidence>
<accession>A0ABN9F8A8</accession>
<dbReference type="InterPro" id="IPR023412">
    <property type="entry name" value="RNaseA_domain"/>
</dbReference>
<proteinExistence type="inferred from homology"/>
<dbReference type="InterPro" id="IPR036816">
    <property type="entry name" value="RNaseA-like_dom_sf"/>
</dbReference>
<evidence type="ECO:0000313" key="7">
    <source>
        <dbReference type="EMBL" id="CAI9593247.1"/>
    </source>
</evidence>
<evidence type="ECO:0000256" key="1">
    <source>
        <dbReference type="ARBA" id="ARBA00005600"/>
    </source>
</evidence>
<dbReference type="Proteomes" id="UP001162483">
    <property type="component" value="Unassembled WGS sequence"/>
</dbReference>
<dbReference type="EMBL" id="CATNWA010016502">
    <property type="protein sequence ID" value="CAI9593247.1"/>
    <property type="molecule type" value="Genomic_DNA"/>
</dbReference>
<comment type="caution">
    <text evidence="7">The sequence shown here is derived from an EMBL/GenBank/DDBJ whole genome shotgun (WGS) entry which is preliminary data.</text>
</comment>
<keyword evidence="4 5" id="KW-0378">Hydrolase</keyword>
<organism evidence="7 8">
    <name type="scientific">Staurois parvus</name>
    <dbReference type="NCBI Taxonomy" id="386267"/>
    <lineage>
        <taxon>Eukaryota</taxon>
        <taxon>Metazoa</taxon>
        <taxon>Chordata</taxon>
        <taxon>Craniata</taxon>
        <taxon>Vertebrata</taxon>
        <taxon>Euteleostomi</taxon>
        <taxon>Amphibia</taxon>
        <taxon>Batrachia</taxon>
        <taxon>Anura</taxon>
        <taxon>Neobatrachia</taxon>
        <taxon>Ranoidea</taxon>
        <taxon>Ranidae</taxon>
        <taxon>Staurois</taxon>
    </lineage>
</organism>
<dbReference type="Gene3D" id="3.10.130.10">
    <property type="entry name" value="Ribonuclease A-like domain"/>
    <property type="match status" value="1"/>
</dbReference>
<feature type="chain" id="PRO_5045003061" description="Ribonuclease A-domain domain-containing protein" evidence="5">
    <location>
        <begin position="23"/>
        <end position="113"/>
    </location>
</feature>
<feature type="signal peptide" evidence="5">
    <location>
        <begin position="1"/>
        <end position="22"/>
    </location>
</feature>
<dbReference type="PANTHER" id="PTHR11437">
    <property type="entry name" value="RIBONUCLEASE"/>
    <property type="match status" value="1"/>
</dbReference>
<sequence>MCAKSLLLVFGIILSLAHLSSCQTWEKFKKKHIVDTQSINCDHVMNNSLFIVSGHCKKLNTFIVSQAATVQAICSSVPGHSNVSSSTRFQLINCIRRSNVTPLVHITLKGKVM</sequence>
<protein>
    <recommendedName>
        <fullName evidence="6">Ribonuclease A-domain domain-containing protein</fullName>
    </recommendedName>
</protein>
<evidence type="ECO:0000259" key="6">
    <source>
        <dbReference type="SMART" id="SM00092"/>
    </source>
</evidence>
<dbReference type="InterPro" id="IPR023411">
    <property type="entry name" value="RNaseA_AS"/>
</dbReference>
<evidence type="ECO:0000256" key="2">
    <source>
        <dbReference type="ARBA" id="ARBA00022722"/>
    </source>
</evidence>
<comment type="similarity">
    <text evidence="1 5">Belongs to the pancreatic ribonuclease family.</text>
</comment>
<keyword evidence="3 5" id="KW-0255">Endonuclease</keyword>
<dbReference type="SMART" id="SM00092">
    <property type="entry name" value="RNAse_Pc"/>
    <property type="match status" value="1"/>
</dbReference>
<dbReference type="PROSITE" id="PS00127">
    <property type="entry name" value="RNASE_PANCREATIC"/>
    <property type="match status" value="1"/>
</dbReference>
<dbReference type="InterPro" id="IPR001427">
    <property type="entry name" value="RNaseA"/>
</dbReference>
<feature type="domain" description="Ribonuclease A-domain" evidence="6">
    <location>
        <begin position="21"/>
        <end position="112"/>
    </location>
</feature>
<reference evidence="7" key="1">
    <citation type="submission" date="2023-05" db="EMBL/GenBank/DDBJ databases">
        <authorList>
            <person name="Stuckert A."/>
        </authorList>
    </citation>
    <scope>NUCLEOTIDE SEQUENCE</scope>
</reference>
<evidence type="ECO:0000313" key="8">
    <source>
        <dbReference type="Proteomes" id="UP001162483"/>
    </source>
</evidence>
<dbReference type="Pfam" id="PF00074">
    <property type="entry name" value="RnaseA"/>
    <property type="match status" value="1"/>
</dbReference>
<dbReference type="SUPFAM" id="SSF54076">
    <property type="entry name" value="RNase A-like"/>
    <property type="match status" value="1"/>
</dbReference>